<reference evidence="1" key="1">
    <citation type="journal article" date="2019" name="bioRxiv">
        <title>The Genome of the Zebra Mussel, Dreissena polymorpha: A Resource for Invasive Species Research.</title>
        <authorList>
            <person name="McCartney M.A."/>
            <person name="Auch B."/>
            <person name="Kono T."/>
            <person name="Mallez S."/>
            <person name="Zhang Y."/>
            <person name="Obille A."/>
            <person name="Becker A."/>
            <person name="Abrahante J.E."/>
            <person name="Garbe J."/>
            <person name="Badalamenti J.P."/>
            <person name="Herman A."/>
            <person name="Mangelson H."/>
            <person name="Liachko I."/>
            <person name="Sullivan S."/>
            <person name="Sone E.D."/>
            <person name="Koren S."/>
            <person name="Silverstein K.A.T."/>
            <person name="Beckman K.B."/>
            <person name="Gohl D.M."/>
        </authorList>
    </citation>
    <scope>NUCLEOTIDE SEQUENCE</scope>
    <source>
        <strain evidence="1">Duluth1</strain>
        <tissue evidence="1">Whole animal</tissue>
    </source>
</reference>
<proteinExistence type="predicted"/>
<evidence type="ECO:0000313" key="2">
    <source>
        <dbReference type="Proteomes" id="UP000828390"/>
    </source>
</evidence>
<dbReference type="Proteomes" id="UP000828390">
    <property type="component" value="Unassembled WGS sequence"/>
</dbReference>
<dbReference type="AlphaFoldDB" id="A0A9D4J225"/>
<dbReference type="EMBL" id="JAIWYP010000007">
    <property type="protein sequence ID" value="KAH3796851.1"/>
    <property type="molecule type" value="Genomic_DNA"/>
</dbReference>
<evidence type="ECO:0000313" key="1">
    <source>
        <dbReference type="EMBL" id="KAH3796851.1"/>
    </source>
</evidence>
<keyword evidence="2" id="KW-1185">Reference proteome</keyword>
<organism evidence="1 2">
    <name type="scientific">Dreissena polymorpha</name>
    <name type="common">Zebra mussel</name>
    <name type="synonym">Mytilus polymorpha</name>
    <dbReference type="NCBI Taxonomy" id="45954"/>
    <lineage>
        <taxon>Eukaryota</taxon>
        <taxon>Metazoa</taxon>
        <taxon>Spiralia</taxon>
        <taxon>Lophotrochozoa</taxon>
        <taxon>Mollusca</taxon>
        <taxon>Bivalvia</taxon>
        <taxon>Autobranchia</taxon>
        <taxon>Heteroconchia</taxon>
        <taxon>Euheterodonta</taxon>
        <taxon>Imparidentia</taxon>
        <taxon>Neoheterodontei</taxon>
        <taxon>Myida</taxon>
        <taxon>Dreissenoidea</taxon>
        <taxon>Dreissenidae</taxon>
        <taxon>Dreissena</taxon>
    </lineage>
</organism>
<comment type="caution">
    <text evidence="1">The sequence shown here is derived from an EMBL/GenBank/DDBJ whole genome shotgun (WGS) entry which is preliminary data.</text>
</comment>
<accession>A0A9D4J225</accession>
<sequence length="61" mass="6624">MRAVSPAGDGIYVTNKDQDKPLTLAMDGTLISTFTDHELHGVYMGCSCYNCGTSACLWIHL</sequence>
<protein>
    <submittedName>
        <fullName evidence="1">Uncharacterized protein</fullName>
    </submittedName>
</protein>
<name>A0A9D4J225_DREPO</name>
<reference evidence="1" key="2">
    <citation type="submission" date="2020-11" db="EMBL/GenBank/DDBJ databases">
        <authorList>
            <person name="McCartney M.A."/>
            <person name="Auch B."/>
            <person name="Kono T."/>
            <person name="Mallez S."/>
            <person name="Becker A."/>
            <person name="Gohl D.M."/>
            <person name="Silverstein K.A.T."/>
            <person name="Koren S."/>
            <person name="Bechman K.B."/>
            <person name="Herman A."/>
            <person name="Abrahante J.E."/>
            <person name="Garbe J."/>
        </authorList>
    </citation>
    <scope>NUCLEOTIDE SEQUENCE</scope>
    <source>
        <strain evidence="1">Duluth1</strain>
        <tissue evidence="1">Whole animal</tissue>
    </source>
</reference>
<gene>
    <name evidence="1" type="ORF">DPMN_150426</name>
</gene>